<dbReference type="Gene3D" id="3.50.50.60">
    <property type="entry name" value="FAD/NAD(P)-binding domain"/>
    <property type="match status" value="1"/>
</dbReference>
<dbReference type="GO" id="GO:0008202">
    <property type="term" value="P:steroid metabolic process"/>
    <property type="evidence" value="ECO:0007669"/>
    <property type="project" value="UniProtKB-ARBA"/>
</dbReference>
<evidence type="ECO:0000256" key="1">
    <source>
        <dbReference type="ARBA" id="ARBA00001974"/>
    </source>
</evidence>
<keyword evidence="3" id="KW-0274">FAD</keyword>
<dbReference type="PANTHER" id="PTHR43400">
    <property type="entry name" value="FUMARATE REDUCTASE"/>
    <property type="match status" value="1"/>
</dbReference>
<evidence type="ECO:0000313" key="7">
    <source>
        <dbReference type="EMBL" id="MDT9610353.1"/>
    </source>
</evidence>
<dbReference type="Proteomes" id="UP001253287">
    <property type="component" value="Unassembled WGS sequence"/>
</dbReference>
<sequence length="476" mass="52483">MLPNKNEYDLVIVGAGLSGMAAATEAAEHHLSTLLIEKGRTIGGTGNYVEGMFAVESEYQKEHHISVTKKQILEIEQNFTHHTADMRIWKDYVDKSASNIEWMKKHGVKFGKMRNLGTKGLLVWHIFKDHGKGAIQDGLEPFVRKHGVDIITSVSAKKLQLDANNTISGVVIEDYLSKQIKFIRTNNVILATGGFLNNSKLIDKLTDYSSKRVTAMNSGKNNGDGLRLAYAVGAYQAMGFVMSSGGSLKDDQTPAYIFRGTDLNNAATREGVLWVNQVGDRFTNEDTSANWGVGGRSLARQFRSFAIMDQKQINSFVTEGAPISNKKYLDLKQQIKTALQKNAPYIHQADNIEQLAKNINLPNLVNTVNHYNKMCHQKKDTDLYKDARMLYSIEEGPFYAIEFNDVAFCAAGGLRTNPQNQVLDINGYAIPGLYAIGNDAANAITGDSYDVVVSGAEAGYCIYSGRNAVQTIDDLS</sequence>
<evidence type="ECO:0000313" key="10">
    <source>
        <dbReference type="Proteomes" id="UP000231914"/>
    </source>
</evidence>
<reference evidence="8 10" key="2">
    <citation type="submission" date="2016-10" db="EMBL/GenBank/DDBJ databases">
        <title>WGS of isloates from the oral cavity of healthy individuals.</title>
        <authorList>
            <person name="Sharma S."/>
            <person name="Pal V.K."/>
            <person name="Patil P.B."/>
            <person name="Korpole S."/>
            <person name="Grover V."/>
        </authorList>
    </citation>
    <scope>NUCLEOTIDE SEQUENCE [LARGE SCALE GENOMIC DNA]</scope>
    <source>
        <strain evidence="8 10">DISK12</strain>
    </source>
</reference>
<evidence type="ECO:0000313" key="8">
    <source>
        <dbReference type="EMBL" id="PJZ16867.1"/>
    </source>
</evidence>
<dbReference type="PATRIC" id="fig|47770.28.peg.839"/>
<keyword evidence="4" id="KW-0560">Oxidoreductase</keyword>
<dbReference type="AlphaFoldDB" id="A0A120DI59"/>
<name>A0A120DI59_9LACO</name>
<dbReference type="EMBL" id="JAVTXN010000064">
    <property type="protein sequence ID" value="MDT9610353.1"/>
    <property type="molecule type" value="Genomic_DNA"/>
</dbReference>
<dbReference type="Proteomes" id="UP000067598">
    <property type="component" value="Unassembled WGS sequence"/>
</dbReference>
<dbReference type="SUPFAM" id="SSF56425">
    <property type="entry name" value="Succinate dehydrogenase/fumarate reductase flavoprotein, catalytic domain"/>
    <property type="match status" value="1"/>
</dbReference>
<dbReference type="EMBL" id="MKXG01000103">
    <property type="protein sequence ID" value="PJZ16867.1"/>
    <property type="molecule type" value="Genomic_DNA"/>
</dbReference>
<dbReference type="InterPro" id="IPR050315">
    <property type="entry name" value="FAD-oxidoreductase_2"/>
</dbReference>
<proteinExistence type="predicted"/>
<evidence type="ECO:0000256" key="4">
    <source>
        <dbReference type="ARBA" id="ARBA00023002"/>
    </source>
</evidence>
<dbReference type="EMBL" id="LJGP01000025">
    <property type="protein sequence ID" value="KWU03530.1"/>
    <property type="molecule type" value="Genomic_DNA"/>
</dbReference>
<comment type="cofactor">
    <cofactor evidence="1">
        <name>FAD</name>
        <dbReference type="ChEBI" id="CHEBI:57692"/>
    </cofactor>
</comment>
<dbReference type="SUPFAM" id="SSF51905">
    <property type="entry name" value="FAD/NAD(P)-binding domain"/>
    <property type="match status" value="1"/>
</dbReference>
<protein>
    <submittedName>
        <fullName evidence="7">FAD-dependent oxidoreductase</fullName>
    </submittedName>
</protein>
<dbReference type="InterPro" id="IPR036188">
    <property type="entry name" value="FAD/NAD-bd_sf"/>
</dbReference>
<dbReference type="Proteomes" id="UP000231914">
    <property type="component" value="Unassembled WGS sequence"/>
</dbReference>
<feature type="domain" description="FAD-dependent oxidoreductase 2 FAD-binding" evidence="5">
    <location>
        <begin position="9"/>
        <end position="443"/>
    </location>
</feature>
<dbReference type="PRINTS" id="PR00411">
    <property type="entry name" value="PNDRDTASEI"/>
</dbReference>
<evidence type="ECO:0000256" key="2">
    <source>
        <dbReference type="ARBA" id="ARBA00022630"/>
    </source>
</evidence>
<dbReference type="Pfam" id="PF00890">
    <property type="entry name" value="FAD_binding_2"/>
    <property type="match status" value="1"/>
</dbReference>
<keyword evidence="2" id="KW-0285">Flavoprotein</keyword>
<dbReference type="RefSeq" id="WP_180948237.1">
    <property type="nucleotide sequence ID" value="NZ_AP025162.1"/>
</dbReference>
<dbReference type="Gene3D" id="3.90.700.10">
    <property type="entry name" value="Succinate dehydrogenase/fumarate reductase flavoprotein, catalytic domain"/>
    <property type="match status" value="1"/>
</dbReference>
<evidence type="ECO:0000313" key="6">
    <source>
        <dbReference type="EMBL" id="KWU03530.1"/>
    </source>
</evidence>
<dbReference type="GO" id="GO:0033765">
    <property type="term" value="F:steroid dehydrogenase activity, acting on the CH-CH group of donors"/>
    <property type="evidence" value="ECO:0007669"/>
    <property type="project" value="UniProtKB-ARBA"/>
</dbReference>
<comment type="caution">
    <text evidence="6">The sequence shown here is derived from an EMBL/GenBank/DDBJ whole genome shotgun (WGS) entry which is preliminary data.</text>
</comment>
<evidence type="ECO:0000313" key="9">
    <source>
        <dbReference type="Proteomes" id="UP000067598"/>
    </source>
</evidence>
<dbReference type="PANTHER" id="PTHR43400:SF10">
    <property type="entry name" value="3-OXOSTEROID 1-DEHYDROGENASE"/>
    <property type="match status" value="1"/>
</dbReference>
<accession>A0A120DI59</accession>
<evidence type="ECO:0000259" key="5">
    <source>
        <dbReference type="Pfam" id="PF00890"/>
    </source>
</evidence>
<evidence type="ECO:0000256" key="3">
    <source>
        <dbReference type="ARBA" id="ARBA00022827"/>
    </source>
</evidence>
<gene>
    <name evidence="6" type="ORF">AEL95_07015</name>
    <name evidence="8" type="ORF">BHU41_00540</name>
    <name evidence="7" type="ORF">RON39_09575</name>
</gene>
<dbReference type="InterPro" id="IPR027477">
    <property type="entry name" value="Succ_DH/fumarate_Rdtase_cat_sf"/>
</dbReference>
<reference evidence="7" key="3">
    <citation type="submission" date="2023-08" db="EMBL/GenBank/DDBJ databases">
        <title>Lactobacillus from the Female Urinary Tract.</title>
        <authorList>
            <person name="Stegman N."/>
            <person name="Jackson B."/>
            <person name="Steiling M."/>
            <person name="Sedano C."/>
            <person name="Wolfe A."/>
            <person name="Putonti C."/>
        </authorList>
    </citation>
    <scope>NUCLEOTIDE SEQUENCE</scope>
    <source>
        <strain evidence="7">UMB5661</strain>
    </source>
</reference>
<reference evidence="6 9" key="1">
    <citation type="journal article" date="2016" name="Microbiology (Mosc.)">
        <title>Comparison of Lactobacillus crispatus isolates from Lactobacillus-dominated vaginal microbiomes with isolates from microbiomes containing bacterial vaginosis-associated bacteria.</title>
        <authorList>
            <person name="Abdelmaksoud A.A."/>
            <person name="Koparde V.N."/>
            <person name="Sheth N.U."/>
            <person name="Serrano M.G."/>
            <person name="Glascock A.L."/>
            <person name="Fettweis J.M."/>
            <person name="Strauss Iii J.F."/>
            <person name="Buck G.A."/>
            <person name="Jefferson K.K."/>
        </authorList>
    </citation>
    <scope>NUCLEOTIDE SEQUENCE [LARGE SCALE GENOMIC DNA]</scope>
    <source>
        <strain evidence="6 9">VMC3</strain>
    </source>
</reference>
<organism evidence="6 9">
    <name type="scientific">Lactobacillus crispatus</name>
    <dbReference type="NCBI Taxonomy" id="47770"/>
    <lineage>
        <taxon>Bacteria</taxon>
        <taxon>Bacillati</taxon>
        <taxon>Bacillota</taxon>
        <taxon>Bacilli</taxon>
        <taxon>Lactobacillales</taxon>
        <taxon>Lactobacillaceae</taxon>
        <taxon>Lactobacillus</taxon>
    </lineage>
</organism>
<dbReference type="InterPro" id="IPR003953">
    <property type="entry name" value="FAD-dep_OxRdtase_2_FAD-bd"/>
</dbReference>